<dbReference type="SUPFAM" id="SSF57667">
    <property type="entry name" value="beta-beta-alpha zinc fingers"/>
    <property type="match status" value="1"/>
</dbReference>
<name>A0A914Z4I5_9BILA</name>
<dbReference type="AlphaFoldDB" id="A0A914Z4I5"/>
<dbReference type="PROSITE" id="PS50157">
    <property type="entry name" value="ZINC_FINGER_C2H2_2"/>
    <property type="match status" value="1"/>
</dbReference>
<accession>A0A914Z4I5</accession>
<keyword evidence="1" id="KW-0479">Metal-binding</keyword>
<feature type="region of interest" description="Disordered" evidence="2">
    <location>
        <begin position="71"/>
        <end position="92"/>
    </location>
</feature>
<dbReference type="Proteomes" id="UP000887577">
    <property type="component" value="Unplaced"/>
</dbReference>
<dbReference type="Pfam" id="PF00096">
    <property type="entry name" value="zf-C2H2"/>
    <property type="match status" value="1"/>
</dbReference>
<dbReference type="InterPro" id="IPR036236">
    <property type="entry name" value="Znf_C2H2_sf"/>
</dbReference>
<proteinExistence type="predicted"/>
<feature type="compositionally biased region" description="Pro residues" evidence="2">
    <location>
        <begin position="77"/>
        <end position="90"/>
    </location>
</feature>
<dbReference type="InterPro" id="IPR013087">
    <property type="entry name" value="Znf_C2H2_type"/>
</dbReference>
<reference evidence="5" key="1">
    <citation type="submission" date="2022-11" db="UniProtKB">
        <authorList>
            <consortium name="WormBaseParasite"/>
        </authorList>
    </citation>
    <scope>IDENTIFICATION</scope>
</reference>
<evidence type="ECO:0000256" key="1">
    <source>
        <dbReference type="PROSITE-ProRule" id="PRU00042"/>
    </source>
</evidence>
<organism evidence="4 5">
    <name type="scientific">Panagrolaimus superbus</name>
    <dbReference type="NCBI Taxonomy" id="310955"/>
    <lineage>
        <taxon>Eukaryota</taxon>
        <taxon>Metazoa</taxon>
        <taxon>Ecdysozoa</taxon>
        <taxon>Nematoda</taxon>
        <taxon>Chromadorea</taxon>
        <taxon>Rhabditida</taxon>
        <taxon>Tylenchina</taxon>
        <taxon>Panagrolaimomorpha</taxon>
        <taxon>Panagrolaimoidea</taxon>
        <taxon>Panagrolaimidae</taxon>
        <taxon>Panagrolaimus</taxon>
    </lineage>
</organism>
<keyword evidence="1" id="KW-0863">Zinc-finger</keyword>
<dbReference type="Gene3D" id="3.30.160.60">
    <property type="entry name" value="Classic Zinc Finger"/>
    <property type="match status" value="1"/>
</dbReference>
<evidence type="ECO:0000313" key="5">
    <source>
        <dbReference type="WBParaSite" id="PSU_v2.g5160.t1"/>
    </source>
</evidence>
<evidence type="ECO:0000256" key="2">
    <source>
        <dbReference type="SAM" id="MobiDB-lite"/>
    </source>
</evidence>
<evidence type="ECO:0000259" key="3">
    <source>
        <dbReference type="PROSITE" id="PS50157"/>
    </source>
</evidence>
<protein>
    <submittedName>
        <fullName evidence="5">C2H2-type domain-containing protein</fullName>
    </submittedName>
</protein>
<dbReference type="Pfam" id="PF12874">
    <property type="entry name" value="zf-met"/>
    <property type="match status" value="1"/>
</dbReference>
<dbReference type="SMART" id="SM00355">
    <property type="entry name" value="ZnF_C2H2"/>
    <property type="match status" value="2"/>
</dbReference>
<sequence>MYVCFVCSKSFVERKDLMQHLRFACSVNTNIPCVLCETVFRSVDYYRNHLRIKHPNGNIFGPFRPPNWQEYQIANDDPPPQPPPQLPPQPQHIDADDMDFEFLEAFEGEELIPVNGLEVEADDAFVALVEPFVETCFNKWLEFVNHPDATVKAAELLCNMLMENAKASIHLAQPYMPPQQANRIESMLKYRFLPFTTEYRRRKYLEEHGFYAKPEEILTGIELITSGTPRGNVVRERRNMVAVIPMEKTLKSVLSIESLADSLVMPSNYTNSPTLCHPFAGRRAQNVFNQIGEDCLLVELYMDEFTTTCPIGNISTVYKMAAWYIRLLNLPLDMISQLDHIMLASVAHAVDVISDLQEILKLTLLPQFKKLETDVETTLVGCVEKQLNP</sequence>
<dbReference type="PROSITE" id="PS00028">
    <property type="entry name" value="ZINC_FINGER_C2H2_1"/>
    <property type="match status" value="1"/>
</dbReference>
<keyword evidence="1" id="KW-0862">Zinc</keyword>
<feature type="domain" description="C2H2-type" evidence="3">
    <location>
        <begin position="2"/>
        <end position="30"/>
    </location>
</feature>
<keyword evidence="4" id="KW-1185">Reference proteome</keyword>
<evidence type="ECO:0000313" key="4">
    <source>
        <dbReference type="Proteomes" id="UP000887577"/>
    </source>
</evidence>
<dbReference type="GO" id="GO:0008270">
    <property type="term" value="F:zinc ion binding"/>
    <property type="evidence" value="ECO:0007669"/>
    <property type="project" value="UniProtKB-KW"/>
</dbReference>
<dbReference type="WBParaSite" id="PSU_v2.g5160.t1">
    <property type="protein sequence ID" value="PSU_v2.g5160.t1"/>
    <property type="gene ID" value="PSU_v2.g5160"/>
</dbReference>